<dbReference type="CDD" id="cd08411">
    <property type="entry name" value="PBP2_OxyR"/>
    <property type="match status" value="1"/>
</dbReference>
<dbReference type="Gene3D" id="3.40.190.10">
    <property type="entry name" value="Periplasmic binding protein-like II"/>
    <property type="match status" value="2"/>
</dbReference>
<evidence type="ECO:0000256" key="5">
    <source>
        <dbReference type="SAM" id="MobiDB-lite"/>
    </source>
</evidence>
<evidence type="ECO:0000256" key="4">
    <source>
        <dbReference type="ARBA" id="ARBA00023163"/>
    </source>
</evidence>
<dbReference type="Pfam" id="PF03466">
    <property type="entry name" value="LysR_substrate"/>
    <property type="match status" value="1"/>
</dbReference>
<evidence type="ECO:0000313" key="8">
    <source>
        <dbReference type="Proteomes" id="UP000245629"/>
    </source>
</evidence>
<dbReference type="PROSITE" id="PS50931">
    <property type="entry name" value="HTH_LYSR"/>
    <property type="match status" value="1"/>
</dbReference>
<proteinExistence type="inferred from homology"/>
<keyword evidence="8" id="KW-1185">Reference proteome</keyword>
<sequence>MKPLPTLRQLRYLVAVVDRCHFGQAAEACLVSQSTLSASIQELEELLGTPLLERTRRSVLPTPLGREIAERARLLLKGAEDLVDMARAAEDPMSGPLHLGVIPTIGPFMIPRVMPVLRETFPNLKLYLREDQTARLLARLETGELDAALLALPYPAGDVEMLDIAEDRFSVVCPAGHRLSSAPAAHPSDVAMEDLLLLEDGHCLRDHALAACALEDGRRNATFQGTSLHTLVQMVANGLGVTLLPQMALDSGILRGLDLVARPLDGHRPFRRIGLVWRRTSGRKEAFRRLAEALRGAMEEGATERGATERGASDKDGPAAAAQPAPATEAA</sequence>
<dbReference type="Gene3D" id="1.10.10.10">
    <property type="entry name" value="Winged helix-like DNA-binding domain superfamily/Winged helix DNA-binding domain"/>
    <property type="match status" value="1"/>
</dbReference>
<keyword evidence="2" id="KW-0805">Transcription regulation</keyword>
<name>A0A2S2CZT9_9PROT</name>
<dbReference type="PRINTS" id="PR00039">
    <property type="entry name" value="HTHLYSR"/>
</dbReference>
<dbReference type="GO" id="GO:0003677">
    <property type="term" value="F:DNA binding"/>
    <property type="evidence" value="ECO:0007669"/>
    <property type="project" value="UniProtKB-KW"/>
</dbReference>
<organism evidence="7 8">
    <name type="scientific">Azospirillum thermophilum</name>
    <dbReference type="NCBI Taxonomy" id="2202148"/>
    <lineage>
        <taxon>Bacteria</taxon>
        <taxon>Pseudomonadati</taxon>
        <taxon>Pseudomonadota</taxon>
        <taxon>Alphaproteobacteria</taxon>
        <taxon>Rhodospirillales</taxon>
        <taxon>Azospirillaceae</taxon>
        <taxon>Azospirillum</taxon>
    </lineage>
</organism>
<dbReference type="GO" id="GO:0003700">
    <property type="term" value="F:DNA-binding transcription factor activity"/>
    <property type="evidence" value="ECO:0007669"/>
    <property type="project" value="InterPro"/>
</dbReference>
<dbReference type="PANTHER" id="PTHR30346:SF10">
    <property type="entry name" value="TRANSCRIPTIONAL REGULATOR OF OXIDATIVE STRESS OXYR"/>
    <property type="match status" value="1"/>
</dbReference>
<gene>
    <name evidence="7" type="ORF">DEW08_27490</name>
</gene>
<evidence type="ECO:0000313" key="7">
    <source>
        <dbReference type="EMBL" id="AWK89727.1"/>
    </source>
</evidence>
<keyword evidence="3" id="KW-0238">DNA-binding</keyword>
<keyword evidence="7" id="KW-0614">Plasmid</keyword>
<evidence type="ECO:0000256" key="3">
    <source>
        <dbReference type="ARBA" id="ARBA00023125"/>
    </source>
</evidence>
<protein>
    <submittedName>
        <fullName evidence="7">LysR family transcriptional regulator</fullName>
    </submittedName>
</protein>
<feature type="domain" description="HTH lysR-type" evidence="6">
    <location>
        <begin position="5"/>
        <end position="62"/>
    </location>
</feature>
<comment type="similarity">
    <text evidence="1">Belongs to the LysR transcriptional regulatory family.</text>
</comment>
<dbReference type="GO" id="GO:0032993">
    <property type="term" value="C:protein-DNA complex"/>
    <property type="evidence" value="ECO:0007669"/>
    <property type="project" value="TreeGrafter"/>
</dbReference>
<keyword evidence="4" id="KW-0804">Transcription</keyword>
<dbReference type="AlphaFoldDB" id="A0A2S2CZT9"/>
<dbReference type="InterPro" id="IPR036388">
    <property type="entry name" value="WH-like_DNA-bd_sf"/>
</dbReference>
<dbReference type="RefSeq" id="WP_109333313.1">
    <property type="nucleotide sequence ID" value="NZ_CP029357.1"/>
</dbReference>
<dbReference type="SUPFAM" id="SSF46785">
    <property type="entry name" value="Winged helix' DNA-binding domain"/>
    <property type="match status" value="1"/>
</dbReference>
<dbReference type="InterPro" id="IPR000847">
    <property type="entry name" value="LysR_HTH_N"/>
</dbReference>
<accession>A0A2S2CZT9</accession>
<dbReference type="OrthoDB" id="9775392at2"/>
<dbReference type="PANTHER" id="PTHR30346">
    <property type="entry name" value="TRANSCRIPTIONAL DUAL REGULATOR HCAR-RELATED"/>
    <property type="match status" value="1"/>
</dbReference>
<dbReference type="Proteomes" id="UP000245629">
    <property type="component" value="Plasmid unnamed2"/>
</dbReference>
<dbReference type="KEGG" id="azz:DEW08_27490"/>
<dbReference type="EMBL" id="CP029357">
    <property type="protein sequence ID" value="AWK89727.1"/>
    <property type="molecule type" value="Genomic_DNA"/>
</dbReference>
<dbReference type="InterPro" id="IPR005119">
    <property type="entry name" value="LysR_subst-bd"/>
</dbReference>
<dbReference type="SUPFAM" id="SSF53850">
    <property type="entry name" value="Periplasmic binding protein-like II"/>
    <property type="match status" value="1"/>
</dbReference>
<feature type="compositionally biased region" description="Low complexity" evidence="5">
    <location>
        <begin position="318"/>
        <end position="331"/>
    </location>
</feature>
<dbReference type="InterPro" id="IPR036390">
    <property type="entry name" value="WH_DNA-bd_sf"/>
</dbReference>
<dbReference type="FunFam" id="1.10.10.10:FF:000001">
    <property type="entry name" value="LysR family transcriptional regulator"/>
    <property type="match status" value="1"/>
</dbReference>
<evidence type="ECO:0000256" key="2">
    <source>
        <dbReference type="ARBA" id="ARBA00023015"/>
    </source>
</evidence>
<feature type="region of interest" description="Disordered" evidence="5">
    <location>
        <begin position="297"/>
        <end position="331"/>
    </location>
</feature>
<reference evidence="8" key="1">
    <citation type="submission" date="2018-05" db="EMBL/GenBank/DDBJ databases">
        <title>Azospirillum thermophila sp. nov., a novel isolated from hot spring.</title>
        <authorList>
            <person name="Zhao Z."/>
        </authorList>
    </citation>
    <scope>NUCLEOTIDE SEQUENCE [LARGE SCALE GENOMIC DNA]</scope>
    <source>
        <strain evidence="8">CFH 70021</strain>
        <plasmid evidence="8">unnamed2</plasmid>
    </source>
</reference>
<dbReference type="Pfam" id="PF00126">
    <property type="entry name" value="HTH_1"/>
    <property type="match status" value="1"/>
</dbReference>
<evidence type="ECO:0000256" key="1">
    <source>
        <dbReference type="ARBA" id="ARBA00009437"/>
    </source>
</evidence>
<feature type="compositionally biased region" description="Basic and acidic residues" evidence="5">
    <location>
        <begin position="302"/>
        <end position="317"/>
    </location>
</feature>
<evidence type="ECO:0000259" key="6">
    <source>
        <dbReference type="PROSITE" id="PS50931"/>
    </source>
</evidence>
<geneLocation type="plasmid" evidence="7 8">
    <name>unnamed2</name>
</geneLocation>